<protein>
    <submittedName>
        <fullName evidence="1">Uncharacterized protein</fullName>
    </submittedName>
</protein>
<gene>
    <name evidence="1" type="ORF">Dda_3172</name>
</gene>
<accession>A0AAD6J0U9</accession>
<evidence type="ECO:0000313" key="1">
    <source>
        <dbReference type="EMBL" id="KAJ6262364.1"/>
    </source>
</evidence>
<reference evidence="1" key="1">
    <citation type="submission" date="2023-01" db="EMBL/GenBank/DDBJ databases">
        <title>The chitinases involved in constricting ring structure development in the nematode-trapping fungus Drechslerella dactyloides.</title>
        <authorList>
            <person name="Wang R."/>
            <person name="Zhang L."/>
            <person name="Tang P."/>
            <person name="Li S."/>
            <person name="Liang L."/>
        </authorList>
    </citation>
    <scope>NUCLEOTIDE SEQUENCE</scope>
    <source>
        <strain evidence="1">YMF1.00031</strain>
    </source>
</reference>
<name>A0AAD6J0U9_DREDA</name>
<keyword evidence="2" id="KW-1185">Reference proteome</keyword>
<dbReference type="EMBL" id="JAQGDS010000003">
    <property type="protein sequence ID" value="KAJ6262364.1"/>
    <property type="molecule type" value="Genomic_DNA"/>
</dbReference>
<sequence length="160" mass="18138">MLARAVFTRSALQSPLRGLLFSHQQRNLSSGQKAEVKRDFQATGKNAVDMAQFLTGRIHRPGLLLDTNLLQAIFEGDKVSDWFDQVQRYSLKLATTRVSVREYAASPIIMDKYEYNEVLALFEQHKIEIKGYRTAEKVAEAQKNSKGGGKNIRSNKYSNL</sequence>
<proteinExistence type="predicted"/>
<comment type="caution">
    <text evidence="1">The sequence shown here is derived from an EMBL/GenBank/DDBJ whole genome shotgun (WGS) entry which is preliminary data.</text>
</comment>
<evidence type="ECO:0000313" key="2">
    <source>
        <dbReference type="Proteomes" id="UP001221413"/>
    </source>
</evidence>
<dbReference type="AlphaFoldDB" id="A0AAD6J0U9"/>
<dbReference type="Proteomes" id="UP001221413">
    <property type="component" value="Unassembled WGS sequence"/>
</dbReference>
<organism evidence="1 2">
    <name type="scientific">Drechslerella dactyloides</name>
    <name type="common">Nematode-trapping fungus</name>
    <name type="synonym">Arthrobotrys dactyloides</name>
    <dbReference type="NCBI Taxonomy" id="74499"/>
    <lineage>
        <taxon>Eukaryota</taxon>
        <taxon>Fungi</taxon>
        <taxon>Dikarya</taxon>
        <taxon>Ascomycota</taxon>
        <taxon>Pezizomycotina</taxon>
        <taxon>Orbiliomycetes</taxon>
        <taxon>Orbiliales</taxon>
        <taxon>Orbiliaceae</taxon>
        <taxon>Drechslerella</taxon>
    </lineage>
</organism>